<dbReference type="FunFam" id="3.40.50.300:FF:000187">
    <property type="entry name" value="Vesicular-fusion ATPase SEC18"/>
    <property type="match status" value="1"/>
</dbReference>
<dbReference type="GO" id="GO:0035494">
    <property type="term" value="P:SNARE complex disassembly"/>
    <property type="evidence" value="ECO:0007669"/>
    <property type="project" value="InterPro"/>
</dbReference>
<comment type="caution">
    <text evidence="8">The sequence shown here is derived from an EMBL/GenBank/DDBJ whole genome shotgun (WGS) entry which is preliminary data.</text>
</comment>
<dbReference type="PANTHER" id="PTHR23078:SF3">
    <property type="entry name" value="VESICLE-FUSING ATPASE"/>
    <property type="match status" value="1"/>
</dbReference>
<dbReference type="Gene3D" id="1.10.8.60">
    <property type="match status" value="1"/>
</dbReference>
<organism evidence="8 9">
    <name type="scientific">Chlorella vulgaris</name>
    <name type="common">Green alga</name>
    <dbReference type="NCBI Taxonomy" id="3077"/>
    <lineage>
        <taxon>Eukaryota</taxon>
        <taxon>Viridiplantae</taxon>
        <taxon>Chlorophyta</taxon>
        <taxon>core chlorophytes</taxon>
        <taxon>Trebouxiophyceae</taxon>
        <taxon>Chlorellales</taxon>
        <taxon>Chlorellaceae</taxon>
        <taxon>Chlorella clade</taxon>
        <taxon>Chlorella</taxon>
    </lineage>
</organism>
<dbReference type="Pfam" id="PF02933">
    <property type="entry name" value="CDC48_2"/>
    <property type="match status" value="1"/>
</dbReference>
<dbReference type="GO" id="GO:0043001">
    <property type="term" value="P:Golgi to plasma membrane protein transport"/>
    <property type="evidence" value="ECO:0007669"/>
    <property type="project" value="TreeGrafter"/>
</dbReference>
<dbReference type="GO" id="GO:0005524">
    <property type="term" value="F:ATP binding"/>
    <property type="evidence" value="ECO:0007669"/>
    <property type="project" value="UniProtKB-UniRule"/>
</dbReference>
<dbReference type="GO" id="GO:0046872">
    <property type="term" value="F:metal ion binding"/>
    <property type="evidence" value="ECO:0007669"/>
    <property type="project" value="UniProtKB-UniRule"/>
</dbReference>
<dbReference type="InterPro" id="IPR003593">
    <property type="entry name" value="AAA+_ATPase"/>
</dbReference>
<keyword evidence="2 6" id="KW-0813">Transport</keyword>
<dbReference type="Pfam" id="PF00004">
    <property type="entry name" value="AAA"/>
    <property type="match status" value="2"/>
</dbReference>
<reference evidence="8" key="2">
    <citation type="submission" date="2020-11" db="EMBL/GenBank/DDBJ databases">
        <authorList>
            <person name="Cecchin M."/>
            <person name="Marcolungo L."/>
            <person name="Rossato M."/>
            <person name="Girolomoni L."/>
            <person name="Cosentino E."/>
            <person name="Cuine S."/>
            <person name="Li-Beisson Y."/>
            <person name="Delledonne M."/>
            <person name="Ballottari M."/>
        </authorList>
    </citation>
    <scope>NUCLEOTIDE SEQUENCE</scope>
    <source>
        <strain evidence="8">211/11P</strain>
        <tissue evidence="8">Whole cell</tissue>
    </source>
</reference>
<evidence type="ECO:0000256" key="3">
    <source>
        <dbReference type="ARBA" id="ARBA00022741"/>
    </source>
</evidence>
<dbReference type="InterPro" id="IPR027417">
    <property type="entry name" value="P-loop_NTPase"/>
</dbReference>
<dbReference type="InterPro" id="IPR004201">
    <property type="entry name" value="Cdc48_dom2"/>
</dbReference>
<dbReference type="InterPro" id="IPR041569">
    <property type="entry name" value="AAA_lid_3"/>
</dbReference>
<feature type="domain" description="AAA+ ATPase" evidence="7">
    <location>
        <begin position="519"/>
        <end position="655"/>
    </location>
</feature>
<dbReference type="GO" id="GO:0006891">
    <property type="term" value="P:intra-Golgi vesicle-mediated transport"/>
    <property type="evidence" value="ECO:0007669"/>
    <property type="project" value="TreeGrafter"/>
</dbReference>
<keyword evidence="9" id="KW-1185">Reference proteome</keyword>
<evidence type="ECO:0000256" key="5">
    <source>
        <dbReference type="ARBA" id="ARBA00022927"/>
    </source>
</evidence>
<evidence type="ECO:0000256" key="2">
    <source>
        <dbReference type="ARBA" id="ARBA00022448"/>
    </source>
</evidence>
<keyword evidence="6" id="KW-0963">Cytoplasm</keyword>
<dbReference type="OrthoDB" id="9982946at2759"/>
<keyword evidence="6" id="KW-0378">Hydrolase</keyword>
<keyword evidence="3 6" id="KW-0547">Nucleotide-binding</keyword>
<dbReference type="EC" id="3.6.4.6" evidence="6"/>
<keyword evidence="6" id="KW-0460">Magnesium</keyword>
<dbReference type="SMART" id="SM00382">
    <property type="entry name" value="AAA"/>
    <property type="match status" value="2"/>
</dbReference>
<reference evidence="8" key="1">
    <citation type="journal article" date="2019" name="Plant J.">
        <title>Chlorella vulgaris genome assembly and annotation reveals the molecular basis for metabolic acclimation to high light conditions.</title>
        <authorList>
            <person name="Cecchin M."/>
            <person name="Marcolungo L."/>
            <person name="Rossato M."/>
            <person name="Girolomoni L."/>
            <person name="Cosentino E."/>
            <person name="Cuine S."/>
            <person name="Li-Beisson Y."/>
            <person name="Delledonne M."/>
            <person name="Ballottari M."/>
        </authorList>
    </citation>
    <scope>NUCLEOTIDE SEQUENCE</scope>
    <source>
        <strain evidence="8">211/11P</strain>
    </source>
</reference>
<dbReference type="Gene3D" id="3.40.50.300">
    <property type="entry name" value="P-loop containing nucleotide triphosphate hydrolases"/>
    <property type="match status" value="2"/>
</dbReference>
<dbReference type="Pfam" id="PF17862">
    <property type="entry name" value="AAA_lid_3"/>
    <property type="match status" value="1"/>
</dbReference>
<dbReference type="InterPro" id="IPR003960">
    <property type="entry name" value="ATPase_AAA_CS"/>
</dbReference>
<dbReference type="InterPro" id="IPR039812">
    <property type="entry name" value="Vesicle-fus_ATPase"/>
</dbReference>
<evidence type="ECO:0000256" key="4">
    <source>
        <dbReference type="ARBA" id="ARBA00022840"/>
    </source>
</evidence>
<dbReference type="InterPro" id="IPR009010">
    <property type="entry name" value="Asp_de-COase-like_dom_sf"/>
</dbReference>
<dbReference type="FunFam" id="3.40.50.300:FF:000166">
    <property type="entry name" value="vesicle-fusing ATPase isoform X1"/>
    <property type="match status" value="1"/>
</dbReference>
<dbReference type="Proteomes" id="UP001055712">
    <property type="component" value="Unassembled WGS sequence"/>
</dbReference>
<keyword evidence="6" id="KW-0479">Metal-binding</keyword>
<keyword evidence="6" id="KW-0931">ER-Golgi transport</keyword>
<comment type="catalytic activity">
    <reaction evidence="6">
        <text>ATP + H2O = ADP + phosphate + H(+)</text>
        <dbReference type="Rhea" id="RHEA:13065"/>
        <dbReference type="ChEBI" id="CHEBI:15377"/>
        <dbReference type="ChEBI" id="CHEBI:15378"/>
        <dbReference type="ChEBI" id="CHEBI:30616"/>
        <dbReference type="ChEBI" id="CHEBI:43474"/>
        <dbReference type="ChEBI" id="CHEBI:456216"/>
        <dbReference type="EC" id="3.6.4.6"/>
    </reaction>
</comment>
<accession>A0A9D4TX17</accession>
<comment type="similarity">
    <text evidence="1 6">Belongs to the AAA ATPase family.</text>
</comment>
<dbReference type="FunFam" id="1.10.8.60:FF:000115">
    <property type="entry name" value="N-ethylmaleimide-sensitive fusion protein, putative"/>
    <property type="match status" value="1"/>
</dbReference>
<protein>
    <recommendedName>
        <fullName evidence="6">Vesicle-fusing ATPase</fullName>
        <ecNumber evidence="6">3.6.4.6</ecNumber>
    </recommendedName>
</protein>
<evidence type="ECO:0000259" key="7">
    <source>
        <dbReference type="SMART" id="SM00382"/>
    </source>
</evidence>
<comment type="subcellular location">
    <subcellularLocation>
        <location evidence="6">Cytoplasm</location>
    </subcellularLocation>
</comment>
<dbReference type="PANTHER" id="PTHR23078">
    <property type="entry name" value="VESICULAR-FUSION PROTEIN NSF"/>
    <property type="match status" value="1"/>
</dbReference>
<dbReference type="Gene3D" id="2.40.40.20">
    <property type="match status" value="1"/>
</dbReference>
<evidence type="ECO:0000256" key="6">
    <source>
        <dbReference type="RuleBase" id="RU367045"/>
    </source>
</evidence>
<dbReference type="SUPFAM" id="SSF54585">
    <property type="entry name" value="Cdc48 domain 2-like"/>
    <property type="match status" value="1"/>
</dbReference>
<dbReference type="InterPro" id="IPR029067">
    <property type="entry name" value="CDC48_domain_2-like_sf"/>
</dbReference>
<dbReference type="InterPro" id="IPR003959">
    <property type="entry name" value="ATPase_AAA_core"/>
</dbReference>
<dbReference type="Gene3D" id="3.10.330.10">
    <property type="match status" value="1"/>
</dbReference>
<dbReference type="AlphaFoldDB" id="A0A9D4TX17"/>
<evidence type="ECO:0000256" key="1">
    <source>
        <dbReference type="ARBA" id="ARBA00006914"/>
    </source>
</evidence>
<sequence>MAYTLTVTNCPDPALATTNLLYVAPGDPTAALPFLQLGDFVYSVSTDERIAPGAIGMNTYHRQNLMVSTGDKIAALQFLPPSSNFDIALLNADISFVTARALPEPIELNAQELSSHLQARFAGQVLTAGQQVPFEYVGKKYVLRVNSIIVADPALEQLDVHCGLLTPDSAYVFEAKRGGGLKIVGQRSVAAPQLFKHKEFNFEKLGIGGLDDQFEQIFRRAFASRVFPPSVVERLGIRHVRGVLLYGPPGTGKTLIARQIGKMLNGKEPKIVNGPEVLNKYVGASEENIRNLFADAESDYKRMGEESDLHVIIFDEIDAICKSRGSVKDGSGVHDTIVNQLLTKIDGVDALNNILLIGMTNRKDMLDEALLRPGRLEVQVEIGLPDERGRVQILQIHTSKMAANSFLDADVDLGELAARTKNFSGAEIEGLVKSATSFALNRQVDVSDLSKPIDAEAIKVSMVDFAAALQEVKPAFGAVIESLESYRLQGMIDYGPRYQHLLSSCRTLVQQVQSSENTPLVTCLLEGPGGTGKTALAATLAIESGFPFVKIVSAESMVGYSEQSKSSQIAKVFDDAYKSPLSVIVLDDIERLLEYVAIGPRFSNAVLQTLLVLLKKQPPAGRKLFVVGTSSLGLVMQDMELAAAFNVALHVPRLTQPEQRSVLQQLGAFAGPDLDIAVAELPDLEVPIKRLLLLLDLARQGQAEDERATSLARWSQVLRDLAVT</sequence>
<name>A0A9D4TX17_CHLVU</name>
<dbReference type="SUPFAM" id="SSF50692">
    <property type="entry name" value="ADC-like"/>
    <property type="match status" value="1"/>
</dbReference>
<dbReference type="GO" id="GO:0005795">
    <property type="term" value="C:Golgi stack"/>
    <property type="evidence" value="ECO:0007669"/>
    <property type="project" value="TreeGrafter"/>
</dbReference>
<proteinExistence type="inferred from homology"/>
<comment type="cofactor">
    <cofactor evidence="6">
        <name>Mg(2+)</name>
        <dbReference type="ChEBI" id="CHEBI:18420"/>
    </cofactor>
    <text evidence="6">Binds 1 Mg(2+) ion per subunit.</text>
</comment>
<keyword evidence="4 6" id="KW-0067">ATP-binding</keyword>
<feature type="domain" description="AAA+ ATPase" evidence="7">
    <location>
        <begin position="239"/>
        <end position="386"/>
    </location>
</feature>
<dbReference type="EMBL" id="SIDB01000002">
    <property type="protein sequence ID" value="KAI3436611.1"/>
    <property type="molecule type" value="Genomic_DNA"/>
</dbReference>
<dbReference type="SUPFAM" id="SSF52540">
    <property type="entry name" value="P-loop containing nucleoside triphosphate hydrolases"/>
    <property type="match status" value="2"/>
</dbReference>
<keyword evidence="5 6" id="KW-0653">Protein transport</keyword>
<gene>
    <name evidence="8" type="ORF">D9Q98_006028</name>
</gene>
<dbReference type="GO" id="GO:0016887">
    <property type="term" value="F:ATP hydrolysis activity"/>
    <property type="evidence" value="ECO:0007669"/>
    <property type="project" value="InterPro"/>
</dbReference>
<dbReference type="CDD" id="cd19504">
    <property type="entry name" value="RecA-like_NSF-SEC18_r1-like"/>
    <property type="match status" value="1"/>
</dbReference>
<comment type="function">
    <text evidence="6">Required for vesicle-mediated transport. Catalyzes the fusion of transport vesicles within the Golgi cisternae. Is also required for transport from the endoplasmic reticulum to the Golgi stack. Seems to function as a fusion protein required for the delivery of cargo proteins to all compartments of the Golgi stack independent of vesicle origin.</text>
</comment>
<dbReference type="PROSITE" id="PS00674">
    <property type="entry name" value="AAA"/>
    <property type="match status" value="1"/>
</dbReference>
<evidence type="ECO:0000313" key="9">
    <source>
        <dbReference type="Proteomes" id="UP001055712"/>
    </source>
</evidence>
<evidence type="ECO:0000313" key="8">
    <source>
        <dbReference type="EMBL" id="KAI3436611.1"/>
    </source>
</evidence>